<feature type="compositionally biased region" description="Pro residues" evidence="3">
    <location>
        <begin position="7"/>
        <end position="18"/>
    </location>
</feature>
<evidence type="ECO:0000313" key="5">
    <source>
        <dbReference type="Proteomes" id="UP000823749"/>
    </source>
</evidence>
<accession>A0AAV6KVK9</accession>
<comment type="subcellular location">
    <subcellularLocation>
        <location evidence="1">Membrane</location>
    </subcellularLocation>
</comment>
<evidence type="ECO:0000256" key="3">
    <source>
        <dbReference type="SAM" id="MobiDB-lite"/>
    </source>
</evidence>
<dbReference type="EMBL" id="JACTNZ010000003">
    <property type="protein sequence ID" value="KAG5556445.1"/>
    <property type="molecule type" value="Genomic_DNA"/>
</dbReference>
<dbReference type="InterPro" id="IPR044839">
    <property type="entry name" value="NDR1-like"/>
</dbReference>
<comment type="caution">
    <text evidence="4">The sequence shown here is derived from an EMBL/GenBank/DDBJ whole genome shotgun (WGS) entry which is preliminary data.</text>
</comment>
<evidence type="ECO:0000313" key="4">
    <source>
        <dbReference type="EMBL" id="KAG5556445.1"/>
    </source>
</evidence>
<sequence>MASSNPKSPPATLAPPPTSTYLLPLPRTSPPSTALTTTTTAPHPPSSAASPPPSSPFPSSSPPSSPSPSSYSSSAPSSLPSASFSPLPNSTANDGVWNLSIQVTNPSSKLDILYDRLETSVLYKDEFLTARTELLPFDQGKGDQTLLNAQLRNVGATSLDVLKAIGEERSGVVSYGVRVWGLVSFRSGGGWRTRKRLMIVFCYGVEIGLLELGELQCSRDHKNLGFTVSVWYKTKLWWPGKRGSDRARAMVPERAHAVPTGFPCGILCTSLPEESIEAFEESKSAFSTSANGGDAEAARQDVDDREPDESIWGEARRCPSNGENTSSLSTKFENVVVAVEESKDLNNMTIDELMATLEIHEQWINKRTSWTSPKQALQTRLTLMRDEEEQRGTLLRGRGRGRGRG</sequence>
<feature type="compositionally biased region" description="Low complexity" evidence="3">
    <location>
        <begin position="19"/>
        <end position="41"/>
    </location>
</feature>
<evidence type="ECO:0000256" key="1">
    <source>
        <dbReference type="ARBA" id="ARBA00004370"/>
    </source>
</evidence>
<reference evidence="4" key="1">
    <citation type="submission" date="2020-08" db="EMBL/GenBank/DDBJ databases">
        <title>Plant Genome Project.</title>
        <authorList>
            <person name="Zhang R.-G."/>
        </authorList>
    </citation>
    <scope>NUCLEOTIDE SEQUENCE</scope>
    <source>
        <strain evidence="4">WSP0</strain>
        <tissue evidence="4">Leaf</tissue>
    </source>
</reference>
<feature type="compositionally biased region" description="Pro residues" evidence="3">
    <location>
        <begin position="42"/>
        <end position="66"/>
    </location>
</feature>
<name>A0AAV6KVK9_9ERIC</name>
<dbReference type="PANTHER" id="PTHR31415">
    <property type="entry name" value="OS05G0367900 PROTEIN"/>
    <property type="match status" value="1"/>
</dbReference>
<dbReference type="Proteomes" id="UP000823749">
    <property type="component" value="Chromosome 3"/>
</dbReference>
<proteinExistence type="predicted"/>
<organism evidence="4 5">
    <name type="scientific">Rhododendron griersonianum</name>
    <dbReference type="NCBI Taxonomy" id="479676"/>
    <lineage>
        <taxon>Eukaryota</taxon>
        <taxon>Viridiplantae</taxon>
        <taxon>Streptophyta</taxon>
        <taxon>Embryophyta</taxon>
        <taxon>Tracheophyta</taxon>
        <taxon>Spermatophyta</taxon>
        <taxon>Magnoliopsida</taxon>
        <taxon>eudicotyledons</taxon>
        <taxon>Gunneridae</taxon>
        <taxon>Pentapetalae</taxon>
        <taxon>asterids</taxon>
        <taxon>Ericales</taxon>
        <taxon>Ericaceae</taxon>
        <taxon>Ericoideae</taxon>
        <taxon>Rhodoreae</taxon>
        <taxon>Rhododendron</taxon>
    </lineage>
</organism>
<dbReference type="GO" id="GO:0098542">
    <property type="term" value="P:defense response to other organism"/>
    <property type="evidence" value="ECO:0007669"/>
    <property type="project" value="InterPro"/>
</dbReference>
<keyword evidence="5" id="KW-1185">Reference proteome</keyword>
<feature type="region of interest" description="Disordered" evidence="3">
    <location>
        <begin position="385"/>
        <end position="405"/>
    </location>
</feature>
<feature type="compositionally biased region" description="Low complexity" evidence="3">
    <location>
        <begin position="67"/>
        <end position="86"/>
    </location>
</feature>
<keyword evidence="2" id="KW-0472">Membrane</keyword>
<evidence type="ECO:0000256" key="2">
    <source>
        <dbReference type="ARBA" id="ARBA00023136"/>
    </source>
</evidence>
<dbReference type="PANTHER" id="PTHR31415:SF4">
    <property type="entry name" value="NDR1_HIN1-LIKE PROTEIN 3"/>
    <property type="match status" value="1"/>
</dbReference>
<protein>
    <submittedName>
        <fullName evidence="4">Uncharacterized protein</fullName>
    </submittedName>
</protein>
<dbReference type="GO" id="GO:0005886">
    <property type="term" value="C:plasma membrane"/>
    <property type="evidence" value="ECO:0007669"/>
    <property type="project" value="TreeGrafter"/>
</dbReference>
<gene>
    <name evidence="4" type="ORF">RHGRI_006893</name>
</gene>
<dbReference type="AlphaFoldDB" id="A0AAV6KVK9"/>
<feature type="region of interest" description="Disordered" evidence="3">
    <location>
        <begin position="282"/>
        <end position="326"/>
    </location>
</feature>
<feature type="region of interest" description="Disordered" evidence="3">
    <location>
        <begin position="1"/>
        <end position="86"/>
    </location>
</feature>
<dbReference type="GO" id="GO:0009506">
    <property type="term" value="C:plasmodesma"/>
    <property type="evidence" value="ECO:0007669"/>
    <property type="project" value="TreeGrafter"/>
</dbReference>